<accession>A0A7L7YL39</accession>
<proteinExistence type="predicted"/>
<dbReference type="EMBL" id="CP061738">
    <property type="protein sequence ID" value="QOD37972.1"/>
    <property type="molecule type" value="Genomic_DNA"/>
</dbReference>
<dbReference type="Gene3D" id="1.25.40.20">
    <property type="entry name" value="Ankyrin repeat-containing domain"/>
    <property type="match status" value="3"/>
</dbReference>
<gene>
    <name evidence="5" type="ORF">ID128_03930</name>
</gene>
<evidence type="ECO:0000256" key="2">
    <source>
        <dbReference type="ARBA" id="ARBA00023043"/>
    </source>
</evidence>
<protein>
    <submittedName>
        <fullName evidence="5">Ankyrin repeat domain-containing protein</fullName>
    </submittedName>
</protein>
<reference evidence="5 6" key="1">
    <citation type="submission" date="2020-09" db="EMBL/GenBank/DDBJ databases">
        <title>An Earliest Endosymbiont, Wolbachia massiliensis sp. nov., Strain PL13 From the Bed Bug (Cimex hemipterius), Type strain of a New supergroup T.</title>
        <authorList>
            <person name="Laidoudi Y."/>
            <person name="Levasseur A."/>
            <person name="Medkour H."/>
            <person name="Maaloum M."/>
            <person name="BenKhedher M."/>
            <person name="Sambou M."/>
            <person name="Bassene H."/>
            <person name="Davoust B."/>
            <person name="Fenollar F."/>
            <person name="Raoult D."/>
            <person name="Mediannikov O."/>
        </authorList>
    </citation>
    <scope>NUCLEOTIDE SEQUENCE [LARGE SCALE GENOMIC DNA]</scope>
    <source>
        <strain evidence="5 6">PL13</strain>
    </source>
</reference>
<dbReference type="PROSITE" id="PS50297">
    <property type="entry name" value="ANK_REP_REGION"/>
    <property type="match status" value="6"/>
</dbReference>
<evidence type="ECO:0000256" key="4">
    <source>
        <dbReference type="SAM" id="Phobius"/>
    </source>
</evidence>
<dbReference type="GO" id="GO:1904355">
    <property type="term" value="P:positive regulation of telomere capping"/>
    <property type="evidence" value="ECO:0007669"/>
    <property type="project" value="TreeGrafter"/>
</dbReference>
<keyword evidence="2 3" id="KW-0040">ANK repeat</keyword>
<dbReference type="PRINTS" id="PR01415">
    <property type="entry name" value="ANKYRIN"/>
</dbReference>
<evidence type="ECO:0000256" key="1">
    <source>
        <dbReference type="ARBA" id="ARBA00022737"/>
    </source>
</evidence>
<feature type="transmembrane region" description="Helical" evidence="4">
    <location>
        <begin position="326"/>
        <end position="347"/>
    </location>
</feature>
<dbReference type="PANTHER" id="PTHR24180:SF52">
    <property type="match status" value="1"/>
</dbReference>
<dbReference type="PANTHER" id="PTHR24180">
    <property type="entry name" value="CYCLIN-DEPENDENT KINASE INHIBITOR 2C-RELATED"/>
    <property type="match status" value="1"/>
</dbReference>
<evidence type="ECO:0000313" key="6">
    <source>
        <dbReference type="Proteomes" id="UP000516514"/>
    </source>
</evidence>
<feature type="repeat" description="ANK" evidence="3">
    <location>
        <begin position="82"/>
        <end position="115"/>
    </location>
</feature>
<feature type="transmembrane region" description="Helical" evidence="4">
    <location>
        <begin position="386"/>
        <end position="410"/>
    </location>
</feature>
<dbReference type="PROSITE" id="PS50088">
    <property type="entry name" value="ANK_REPEAT"/>
    <property type="match status" value="7"/>
</dbReference>
<evidence type="ECO:0000313" key="5">
    <source>
        <dbReference type="EMBL" id="QOD37972.1"/>
    </source>
</evidence>
<keyword evidence="6" id="KW-1185">Reference proteome</keyword>
<feature type="repeat" description="ANK" evidence="3">
    <location>
        <begin position="49"/>
        <end position="81"/>
    </location>
</feature>
<keyword evidence="4" id="KW-1133">Transmembrane helix</keyword>
<feature type="repeat" description="ANK" evidence="3">
    <location>
        <begin position="252"/>
        <end position="284"/>
    </location>
</feature>
<dbReference type="KEGG" id="wms:ID128_03930"/>
<feature type="repeat" description="ANK" evidence="3">
    <location>
        <begin position="184"/>
        <end position="217"/>
    </location>
</feature>
<dbReference type="InterPro" id="IPR002110">
    <property type="entry name" value="Ankyrin_rpt"/>
</dbReference>
<feature type="repeat" description="ANK" evidence="3">
    <location>
        <begin position="116"/>
        <end position="149"/>
    </location>
</feature>
<name>A0A7L7YL39_9RICK</name>
<dbReference type="Pfam" id="PF13637">
    <property type="entry name" value="Ank_4"/>
    <property type="match status" value="1"/>
</dbReference>
<dbReference type="Pfam" id="PF12796">
    <property type="entry name" value="Ank_2"/>
    <property type="match status" value="2"/>
</dbReference>
<dbReference type="GO" id="GO:0090263">
    <property type="term" value="P:positive regulation of canonical Wnt signaling pathway"/>
    <property type="evidence" value="ECO:0007669"/>
    <property type="project" value="TreeGrafter"/>
</dbReference>
<dbReference type="RefSeq" id="WP_191110801.1">
    <property type="nucleotide sequence ID" value="NZ_CP061738.1"/>
</dbReference>
<evidence type="ECO:0000256" key="3">
    <source>
        <dbReference type="PROSITE-ProRule" id="PRU00023"/>
    </source>
</evidence>
<feature type="repeat" description="ANK" evidence="3">
    <location>
        <begin position="150"/>
        <end position="183"/>
    </location>
</feature>
<keyword evidence="1" id="KW-0677">Repeat</keyword>
<dbReference type="AlphaFoldDB" id="A0A7L7YL39"/>
<organism evidence="5 6">
    <name type="scientific">Candidatus Wolbachia massiliensis</name>
    <dbReference type="NCBI Taxonomy" id="1845000"/>
    <lineage>
        <taxon>Bacteria</taxon>
        <taxon>Pseudomonadati</taxon>
        <taxon>Pseudomonadota</taxon>
        <taxon>Alphaproteobacteria</taxon>
        <taxon>Rickettsiales</taxon>
        <taxon>Anaplasmataceae</taxon>
        <taxon>Wolbachieae</taxon>
        <taxon>Wolbachia</taxon>
    </lineage>
</organism>
<keyword evidence="4" id="KW-0812">Transmembrane</keyword>
<keyword evidence="4" id="KW-0472">Membrane</keyword>
<dbReference type="GO" id="GO:0070198">
    <property type="term" value="P:protein localization to chromosome, telomeric region"/>
    <property type="evidence" value="ECO:0007669"/>
    <property type="project" value="TreeGrafter"/>
</dbReference>
<dbReference type="GO" id="GO:0003950">
    <property type="term" value="F:NAD+ poly-ADP-ribosyltransferase activity"/>
    <property type="evidence" value="ECO:0007669"/>
    <property type="project" value="TreeGrafter"/>
</dbReference>
<dbReference type="SUPFAM" id="SSF48403">
    <property type="entry name" value="Ankyrin repeat"/>
    <property type="match status" value="1"/>
</dbReference>
<feature type="transmembrane region" description="Helical" evidence="4">
    <location>
        <begin position="359"/>
        <end position="380"/>
    </location>
</feature>
<dbReference type="InterPro" id="IPR036770">
    <property type="entry name" value="Ankyrin_rpt-contain_sf"/>
</dbReference>
<sequence>MVLGLEKILSSIDTTKDVIEQIKEKLQEKYPETYEEWKKNEFNLGHVIRGLTLLHSAAAIGRVEIVKFFLEKGADVNTKVLHGVTPLRVAAGNGHTETVNALLKVKGIDVNKTDHFGCTALHWAAQNGHTEVVRVLLAVEGIDINATDSGGRTALHVAAQKGHTEVVRVLLAVEGIGINATDSGGRTALHVAAQKGHTEVVRVLLAVEGIDINAKDSNGCTALHVAAENSHTEVVRVLLAAEGIDINAVDRYGCTALYFAAQGDHGKIVKILKEKGAHFSQNGENETELEKARNISANRAVRIGAVFGVIATLAVNIGFAVAGLPILVAAGLAVVSALSVVGIAYAVTCESKPADKLKYAFGMVTPTSFLGITIGCYAALPPQSLVSLLLCSACISISVGLLVGSIAGGITYTVSEHSGKVDEPNITSGRAQTNEI</sequence>
<feature type="transmembrane region" description="Helical" evidence="4">
    <location>
        <begin position="300"/>
        <end position="320"/>
    </location>
</feature>
<dbReference type="InterPro" id="IPR051637">
    <property type="entry name" value="Ank_repeat_dom-contain_49"/>
</dbReference>
<feature type="repeat" description="ANK" evidence="3">
    <location>
        <begin position="218"/>
        <end position="251"/>
    </location>
</feature>
<dbReference type="Proteomes" id="UP000516514">
    <property type="component" value="Chromosome"/>
</dbReference>
<dbReference type="GO" id="GO:0005737">
    <property type="term" value="C:cytoplasm"/>
    <property type="evidence" value="ECO:0007669"/>
    <property type="project" value="TreeGrafter"/>
</dbReference>
<dbReference type="SMART" id="SM00248">
    <property type="entry name" value="ANK"/>
    <property type="match status" value="7"/>
</dbReference>